<evidence type="ECO:0000313" key="3">
    <source>
        <dbReference type="Proteomes" id="UP000275772"/>
    </source>
</evidence>
<gene>
    <name evidence="2" type="ORF">BLGHR1_12665</name>
</gene>
<feature type="compositionally biased region" description="Basic and acidic residues" evidence="1">
    <location>
        <begin position="212"/>
        <end position="224"/>
    </location>
</feature>
<sequence>MCENGDSYTYFDVFSAPIPEELPFSALMPFFRPPVVKNSELLASIPSEHSDKSYYPYFPIEPILTPYYLPMYVSNDPPCSSLNFSQFSQPYLQPTPLLVCPPVFPPPCPAPCPEPCPLSRPASKLSSKARYRLHIMRHRKIQDRTYWQNLVKSPHLTEEERLLVRLKGIEGLPWKDIQANFNEKTGKYVEQAALQMRIRRLCDKIDTREIREEERRRPCKDTHRNPSGRGFIGSESYAQNPHPLSEQTFVAMPGNPIV</sequence>
<feature type="region of interest" description="Disordered" evidence="1">
    <location>
        <begin position="212"/>
        <end position="258"/>
    </location>
</feature>
<reference evidence="2 3" key="1">
    <citation type="submission" date="2017-11" db="EMBL/GenBank/DDBJ databases">
        <authorList>
            <person name="Kracher B."/>
        </authorList>
    </citation>
    <scope>NUCLEOTIDE SEQUENCE [LARGE SCALE GENOMIC DNA]</scope>
    <source>
        <strain evidence="2 3">RACE1</strain>
    </source>
</reference>
<evidence type="ECO:0000313" key="2">
    <source>
        <dbReference type="EMBL" id="SZF01891.1"/>
    </source>
</evidence>
<protein>
    <submittedName>
        <fullName evidence="2">Uncharacterized protein</fullName>
    </submittedName>
</protein>
<name>A0A383UNL0_BLUHO</name>
<organism evidence="2 3">
    <name type="scientific">Blumeria hordei</name>
    <name type="common">Barley powdery mildew</name>
    <name type="synonym">Blumeria graminis f. sp. hordei</name>
    <dbReference type="NCBI Taxonomy" id="2867405"/>
    <lineage>
        <taxon>Eukaryota</taxon>
        <taxon>Fungi</taxon>
        <taxon>Dikarya</taxon>
        <taxon>Ascomycota</taxon>
        <taxon>Pezizomycotina</taxon>
        <taxon>Leotiomycetes</taxon>
        <taxon>Erysiphales</taxon>
        <taxon>Erysiphaceae</taxon>
        <taxon>Blumeria</taxon>
    </lineage>
</organism>
<accession>A0A383UNL0</accession>
<dbReference type="Proteomes" id="UP000275772">
    <property type="component" value="Unassembled WGS sequence"/>
</dbReference>
<dbReference type="AlphaFoldDB" id="A0A383UNL0"/>
<proteinExistence type="predicted"/>
<dbReference type="VEuPathDB" id="FungiDB:BLGHR1_12665"/>
<evidence type="ECO:0000256" key="1">
    <source>
        <dbReference type="SAM" id="MobiDB-lite"/>
    </source>
</evidence>
<dbReference type="EMBL" id="UNSH01000041">
    <property type="protein sequence ID" value="SZF01891.1"/>
    <property type="molecule type" value="Genomic_DNA"/>
</dbReference>